<sequence length="116" mass="13647">LMISEYCPIGSTFGGRKTNVECNAICTRDKFTLIDRVNEKNRVMTDLFCRSYILNPVPLNLFDEISTLKEIGIKTFRFDFRDESYEEVKKVVNMYKNSEVYDKSNYTKGQFRRGIE</sequence>
<proteinExistence type="predicted"/>
<protein>
    <submittedName>
        <fullName evidence="1">U32 family peptidase</fullName>
    </submittedName>
</protein>
<accession>A0ABS2FLI1</accession>
<feature type="non-terminal residue" evidence="1">
    <location>
        <position position="1"/>
    </location>
</feature>
<reference evidence="1 2" key="1">
    <citation type="journal article" date="2021" name="Sci. Rep.">
        <title>The distribution of antibiotic resistance genes in chicken gut microbiota commensals.</title>
        <authorList>
            <person name="Juricova H."/>
            <person name="Matiasovicova J."/>
            <person name="Kubasova T."/>
            <person name="Cejkova D."/>
            <person name="Rychlik I."/>
        </authorList>
    </citation>
    <scope>NUCLEOTIDE SEQUENCE [LARGE SCALE GENOMIC DNA]</scope>
    <source>
        <strain evidence="1 2">An435</strain>
    </source>
</reference>
<evidence type="ECO:0000313" key="2">
    <source>
        <dbReference type="Proteomes" id="UP000767334"/>
    </source>
</evidence>
<dbReference type="InterPro" id="IPR001539">
    <property type="entry name" value="Peptidase_U32"/>
</dbReference>
<evidence type="ECO:0000313" key="1">
    <source>
        <dbReference type="EMBL" id="MBM6820822.1"/>
    </source>
</evidence>
<dbReference type="EMBL" id="JACJLL010000173">
    <property type="protein sequence ID" value="MBM6820822.1"/>
    <property type="molecule type" value="Genomic_DNA"/>
</dbReference>
<dbReference type="Pfam" id="PF01136">
    <property type="entry name" value="Peptidase_U32"/>
    <property type="match status" value="1"/>
</dbReference>
<dbReference type="RefSeq" id="WP_204572725.1">
    <property type="nucleotide sequence ID" value="NZ_JACJLL010000173.1"/>
</dbReference>
<name>A0ABS2FLI1_9CLOT</name>
<organism evidence="1 2">
    <name type="scientific">Clostridium saudiense</name>
    <dbReference type="NCBI Taxonomy" id="1414720"/>
    <lineage>
        <taxon>Bacteria</taxon>
        <taxon>Bacillati</taxon>
        <taxon>Bacillota</taxon>
        <taxon>Clostridia</taxon>
        <taxon>Eubacteriales</taxon>
        <taxon>Clostridiaceae</taxon>
        <taxon>Clostridium</taxon>
    </lineage>
</organism>
<keyword evidence="2" id="KW-1185">Reference proteome</keyword>
<gene>
    <name evidence="1" type="ORF">H6A19_16010</name>
</gene>
<comment type="caution">
    <text evidence="1">The sequence shown here is derived from an EMBL/GenBank/DDBJ whole genome shotgun (WGS) entry which is preliminary data.</text>
</comment>
<dbReference type="Proteomes" id="UP000767334">
    <property type="component" value="Unassembled WGS sequence"/>
</dbReference>